<comment type="caution">
    <text evidence="1">The sequence shown here is derived from an EMBL/GenBank/DDBJ whole genome shotgun (WGS) entry which is preliminary data.</text>
</comment>
<accession>A0A4Y2FMU7</accession>
<evidence type="ECO:0000313" key="2">
    <source>
        <dbReference type="Proteomes" id="UP000499080"/>
    </source>
</evidence>
<keyword evidence="2" id="KW-1185">Reference proteome</keyword>
<name>A0A4Y2FMU7_ARAVE</name>
<reference evidence="1 2" key="1">
    <citation type="journal article" date="2019" name="Sci. Rep.">
        <title>Orb-weaving spider Araneus ventricosus genome elucidates the spidroin gene catalogue.</title>
        <authorList>
            <person name="Kono N."/>
            <person name="Nakamura H."/>
            <person name="Ohtoshi R."/>
            <person name="Moran D.A.P."/>
            <person name="Shinohara A."/>
            <person name="Yoshida Y."/>
            <person name="Fujiwara M."/>
            <person name="Mori M."/>
            <person name="Tomita M."/>
            <person name="Arakawa K."/>
        </authorList>
    </citation>
    <scope>NUCLEOTIDE SEQUENCE [LARGE SCALE GENOMIC DNA]</scope>
</reference>
<dbReference type="AlphaFoldDB" id="A0A4Y2FMU7"/>
<organism evidence="1 2">
    <name type="scientific">Araneus ventricosus</name>
    <name type="common">Orbweaver spider</name>
    <name type="synonym">Epeira ventricosa</name>
    <dbReference type="NCBI Taxonomy" id="182803"/>
    <lineage>
        <taxon>Eukaryota</taxon>
        <taxon>Metazoa</taxon>
        <taxon>Ecdysozoa</taxon>
        <taxon>Arthropoda</taxon>
        <taxon>Chelicerata</taxon>
        <taxon>Arachnida</taxon>
        <taxon>Araneae</taxon>
        <taxon>Araneomorphae</taxon>
        <taxon>Entelegynae</taxon>
        <taxon>Araneoidea</taxon>
        <taxon>Araneidae</taxon>
        <taxon>Araneus</taxon>
    </lineage>
</organism>
<proteinExistence type="predicted"/>
<evidence type="ECO:0000313" key="1">
    <source>
        <dbReference type="EMBL" id="GBM42792.1"/>
    </source>
</evidence>
<protein>
    <submittedName>
        <fullName evidence="1">Uncharacterized protein</fullName>
    </submittedName>
</protein>
<dbReference type="Proteomes" id="UP000499080">
    <property type="component" value="Unassembled WGS sequence"/>
</dbReference>
<dbReference type="OrthoDB" id="6771835at2759"/>
<dbReference type="PANTHER" id="PTHR46409">
    <property type="entry name" value="HTH PSQ-TYPE DOMAIN-CONTAINING PROTEIN"/>
    <property type="match status" value="1"/>
</dbReference>
<gene>
    <name evidence="1" type="ORF">AVEN_228568_1</name>
</gene>
<sequence length="143" mass="16900">MIVDKRDHIRELGFKRIIKARNLASKRKSIRSFQQTKINFLATDYIQMIHWNTTTLSPSPLLRRFTNQEIWSKVQSSGTAAEWNFGKFPCHTQAGEAGNRGITKSRRFQFQRLAYKNYTSFKIFQYQVFQANLISIYQKKLKT</sequence>
<dbReference type="PANTHER" id="PTHR46409:SF1">
    <property type="entry name" value="HTH PSQ-TYPE DOMAIN-CONTAINING PROTEIN"/>
    <property type="match status" value="1"/>
</dbReference>
<dbReference type="EMBL" id="BGPR01001005">
    <property type="protein sequence ID" value="GBM42792.1"/>
    <property type="molecule type" value="Genomic_DNA"/>
</dbReference>